<evidence type="ECO:0000256" key="1">
    <source>
        <dbReference type="ARBA" id="ARBA00007637"/>
    </source>
</evidence>
<dbReference type="STRING" id="1798692.A3G00_02410"/>
<dbReference type="AlphaFoldDB" id="A0A1F6MRJ9"/>
<sequence length="321" mass="36014">MSNLANSNIFVTGAIGLVGSHLVKSLLELQPNKIVCLCRSRDPHSVFYSEKLDDKVICAYGDLKDRERILDLVSKHEINYIFHVAAQPIVPIAFVNPYETLDTNIMGTVNVLEAARICPNIKSVIVASSDKAYGKDCVMVEENHSLEGDHPYDVSKSCADLIARTYAKTYGLPVAVSRFGNIYGPGDLNFNRIIPGILKAVFEGSVLKIRSNGMFKRDYVYVKDVVSGYIALAENIERVKGEAFNFSSGQNFSVFDLLGRISHAVNSEIKYEIVDTQKNEIPEQSLNFTKANRILGWQSHYSFQAGVIETYEWYEKFFKNK</sequence>
<dbReference type="InterPro" id="IPR036291">
    <property type="entry name" value="NAD(P)-bd_dom_sf"/>
</dbReference>
<name>A0A1F6MRJ9_9BACT</name>
<comment type="caution">
    <text evidence="3">The sequence shown here is derived from an EMBL/GenBank/DDBJ whole genome shotgun (WGS) entry which is preliminary data.</text>
</comment>
<dbReference type="Pfam" id="PF01370">
    <property type="entry name" value="Epimerase"/>
    <property type="match status" value="1"/>
</dbReference>
<accession>A0A1F6MRJ9</accession>
<gene>
    <name evidence="3" type="ORF">A3G00_02410</name>
</gene>
<comment type="similarity">
    <text evidence="1">Belongs to the NAD(P)-dependent epimerase/dehydratase family.</text>
</comment>
<proteinExistence type="inferred from homology"/>
<dbReference type="Gene3D" id="3.40.50.720">
    <property type="entry name" value="NAD(P)-binding Rossmann-like Domain"/>
    <property type="match status" value="1"/>
</dbReference>
<dbReference type="SUPFAM" id="SSF51735">
    <property type="entry name" value="NAD(P)-binding Rossmann-fold domains"/>
    <property type="match status" value="1"/>
</dbReference>
<evidence type="ECO:0000259" key="2">
    <source>
        <dbReference type="Pfam" id="PF01370"/>
    </source>
</evidence>
<organism evidence="3 4">
    <name type="scientific">Candidatus Magasanikbacteria bacterium RIFCSPLOWO2_12_FULL_43_12</name>
    <dbReference type="NCBI Taxonomy" id="1798692"/>
    <lineage>
        <taxon>Bacteria</taxon>
        <taxon>Candidatus Magasanikiibacteriota</taxon>
    </lineage>
</organism>
<feature type="domain" description="NAD-dependent epimerase/dehydratase" evidence="2">
    <location>
        <begin position="9"/>
        <end position="245"/>
    </location>
</feature>
<protein>
    <recommendedName>
        <fullName evidence="2">NAD-dependent epimerase/dehydratase domain-containing protein</fullName>
    </recommendedName>
</protein>
<reference evidence="3 4" key="1">
    <citation type="journal article" date="2016" name="Nat. Commun.">
        <title>Thousands of microbial genomes shed light on interconnected biogeochemical processes in an aquifer system.</title>
        <authorList>
            <person name="Anantharaman K."/>
            <person name="Brown C.T."/>
            <person name="Hug L.A."/>
            <person name="Sharon I."/>
            <person name="Castelle C.J."/>
            <person name="Probst A.J."/>
            <person name="Thomas B.C."/>
            <person name="Singh A."/>
            <person name="Wilkins M.J."/>
            <person name="Karaoz U."/>
            <person name="Brodie E.L."/>
            <person name="Williams K.H."/>
            <person name="Hubbard S.S."/>
            <person name="Banfield J.F."/>
        </authorList>
    </citation>
    <scope>NUCLEOTIDE SEQUENCE [LARGE SCALE GENOMIC DNA]</scope>
</reference>
<dbReference type="PANTHER" id="PTHR43000">
    <property type="entry name" value="DTDP-D-GLUCOSE 4,6-DEHYDRATASE-RELATED"/>
    <property type="match status" value="1"/>
</dbReference>
<dbReference type="InterPro" id="IPR001509">
    <property type="entry name" value="Epimerase_deHydtase"/>
</dbReference>
<evidence type="ECO:0000313" key="4">
    <source>
        <dbReference type="Proteomes" id="UP000178347"/>
    </source>
</evidence>
<dbReference type="Proteomes" id="UP000178347">
    <property type="component" value="Unassembled WGS sequence"/>
</dbReference>
<dbReference type="EMBL" id="MFQN01000019">
    <property type="protein sequence ID" value="OGH74286.1"/>
    <property type="molecule type" value="Genomic_DNA"/>
</dbReference>
<evidence type="ECO:0000313" key="3">
    <source>
        <dbReference type="EMBL" id="OGH74286.1"/>
    </source>
</evidence>